<feature type="compositionally biased region" description="Basic residues" evidence="1">
    <location>
        <begin position="112"/>
        <end position="121"/>
    </location>
</feature>
<accession>A0AAE9WFA2</accession>
<dbReference type="RefSeq" id="XP_056039550.1">
    <property type="nucleotide sequence ID" value="XM_056183480.1"/>
</dbReference>
<dbReference type="PROSITE" id="PS50003">
    <property type="entry name" value="PH_DOMAIN"/>
    <property type="match status" value="2"/>
</dbReference>
<evidence type="ECO:0000313" key="3">
    <source>
        <dbReference type="EMBL" id="WBW75307.1"/>
    </source>
</evidence>
<dbReference type="KEGG" id="som:SOMG_04701"/>
<gene>
    <name evidence="3" type="primary">mug56</name>
    <name evidence="3" type="ORF">SOMG_04701</name>
</gene>
<dbReference type="PANTHER" id="PTHR28076">
    <property type="entry name" value="SPORULATION-SPECIFIC PROTEIN 71"/>
    <property type="match status" value="1"/>
</dbReference>
<feature type="region of interest" description="Disordered" evidence="1">
    <location>
        <begin position="100"/>
        <end position="141"/>
    </location>
</feature>
<proteinExistence type="predicted"/>
<dbReference type="GO" id="GO:1902657">
    <property type="term" value="P:protein localization to prospore membrane"/>
    <property type="evidence" value="ECO:0007669"/>
    <property type="project" value="InterPro"/>
</dbReference>
<dbReference type="InterPro" id="IPR001849">
    <property type="entry name" value="PH_domain"/>
</dbReference>
<evidence type="ECO:0000256" key="1">
    <source>
        <dbReference type="SAM" id="MobiDB-lite"/>
    </source>
</evidence>
<dbReference type="GO" id="GO:0005628">
    <property type="term" value="C:prospore membrane"/>
    <property type="evidence" value="ECO:0007669"/>
    <property type="project" value="TreeGrafter"/>
</dbReference>
<dbReference type="EMBL" id="CP115613">
    <property type="protein sequence ID" value="WBW75307.1"/>
    <property type="molecule type" value="Genomic_DNA"/>
</dbReference>
<dbReference type="SMART" id="SM00233">
    <property type="entry name" value="PH"/>
    <property type="match status" value="2"/>
</dbReference>
<dbReference type="InterPro" id="IPR040345">
    <property type="entry name" value="Mug56/Spo71"/>
</dbReference>
<dbReference type="InterPro" id="IPR039486">
    <property type="entry name" value="Mug56/Spo71_PH"/>
</dbReference>
<dbReference type="InterPro" id="IPR057379">
    <property type="entry name" value="PH_SPO71"/>
</dbReference>
<feature type="compositionally biased region" description="Polar residues" evidence="1">
    <location>
        <begin position="128"/>
        <end position="141"/>
    </location>
</feature>
<dbReference type="Pfam" id="PF23207">
    <property type="entry name" value="PH_SPO71"/>
    <property type="match status" value="1"/>
</dbReference>
<evidence type="ECO:0000259" key="2">
    <source>
        <dbReference type="PROSITE" id="PS50003"/>
    </source>
</evidence>
<keyword evidence="4" id="KW-1185">Reference proteome</keyword>
<protein>
    <submittedName>
        <fullName evidence="3">Spore wall assembly lipid binding protein Mug56</fullName>
    </submittedName>
</protein>
<dbReference type="Pfam" id="PF15404">
    <property type="entry name" value="PH_4"/>
    <property type="match status" value="1"/>
</dbReference>
<feature type="domain" description="PH" evidence="2">
    <location>
        <begin position="509"/>
        <end position="684"/>
    </location>
</feature>
<reference evidence="3 4" key="1">
    <citation type="journal article" date="2023" name="G3 (Bethesda)">
        <title>A high-quality reference genome for the fission yeast Schizosaccharomyces osmophilus.</title>
        <authorList>
            <person name="Jia G.S."/>
            <person name="Zhang W.C."/>
            <person name="Liang Y."/>
            <person name="Liu X.H."/>
            <person name="Rhind N."/>
            <person name="Pidoux A."/>
            <person name="Brysch-Herzberg M."/>
            <person name="Du L.L."/>
        </authorList>
    </citation>
    <scope>NUCLEOTIDE SEQUENCE [LARGE SCALE GENOMIC DNA]</scope>
    <source>
        <strain evidence="3 4">CBS 15793</strain>
    </source>
</reference>
<dbReference type="GeneID" id="80878169"/>
<sequence length="911" mass="105720">MSEREGDTAWLNQTSVEHLSCLTNRLFIGPIPTNFLSGSTGFWKKRFQNYSRHQASYDISVEPSVNHKLFQRLHTRVNRSVDEVSMSRIHSYASTNRASLDLPRAPLTSHRTNNRVRSSHLSKRDSLALSQNSNNRDSTLIPYSSDTARVRSSFDVHRPNTAVSYQTFQSRQSLDRRSSTPRHLRFALRQNNPRVLGTSEHPKLSAPSSGVVFRTEQVLLRVETSSSLIPTDFNETIASRIPRKTILSWAPCTVVAVKTSEQGAIRLDFIGEKYMKTVVDRLSEDEPDQESYRKNCLFSLFLNPSYTFWNIYNSFDNSLAIWSPYIKHKTFIFLLNFQYTSSAYEWVAIVSRALNFTPGSSFFIAVPAFHIQLRLSFTSPDSQCLRNAHCSSPQKNEANMDSSEKVSPQTIHDRVLKNWEVSEADFVDSCLNVLKLNPEWSQIVKQWFKMQNVGLCWRMYDRIKWITNIDNLRYVGLLAAKDICQLELRPKNHYPSFATFRNGSKMKEPVPYEGYLIRLTTSAGRRGRFGRLFHKKLYFMVFNHLLLSIEPSYVLPLAILVEKFKNQNDAPFLQHSQIDEHQCLFDPLKEAGDTIPWFDNKLDDATKDHLLSLLQTERKRESDILSSANGFLDLSKVKHVKPAANETDNNVFEVHMVNGMSTLFQSYNQKTRDIWIEKLGATARYWKQRLNLDLQEFYDVRDTNINILHIDSSIEPVVASHSNYWEVSECMASTHIHNYCNVLGCRIIRAQGVLYMRTGDLYEKCYAVLIPGKIIFFRDATRTRFGKLHRKTHFQKFSSIYFKNAYIYTGFTTITEFSKNRQKNEGTSNRLPKCHEDGWKSFDKDEMLSFVIYSQSELDFSLMNAFPDVYKVPSKKHNRKGNKFMFLARTRQERDVWVERISSELKRIPND</sequence>
<feature type="region of interest" description="Disordered" evidence="1">
    <location>
        <begin position="187"/>
        <end position="207"/>
    </location>
</feature>
<name>A0AAE9WFA2_9SCHI</name>
<feature type="domain" description="PH" evidence="2">
    <location>
        <begin position="747"/>
        <end position="906"/>
    </location>
</feature>
<dbReference type="AlphaFoldDB" id="A0AAE9WFA2"/>
<dbReference type="SUPFAM" id="SSF50729">
    <property type="entry name" value="PH domain-like"/>
    <property type="match status" value="1"/>
</dbReference>
<evidence type="ECO:0000313" key="4">
    <source>
        <dbReference type="Proteomes" id="UP001212411"/>
    </source>
</evidence>
<organism evidence="3 4">
    <name type="scientific">Schizosaccharomyces osmophilus</name>
    <dbReference type="NCBI Taxonomy" id="2545709"/>
    <lineage>
        <taxon>Eukaryota</taxon>
        <taxon>Fungi</taxon>
        <taxon>Dikarya</taxon>
        <taxon>Ascomycota</taxon>
        <taxon>Taphrinomycotina</taxon>
        <taxon>Schizosaccharomycetes</taxon>
        <taxon>Schizosaccharomycetales</taxon>
        <taxon>Schizosaccharomycetaceae</taxon>
        <taxon>Schizosaccharomyces</taxon>
    </lineage>
</organism>
<dbReference type="PANTHER" id="PTHR28076:SF1">
    <property type="entry name" value="PROSPORE MEMBRANE ADAPTER PROTEIN SPO71"/>
    <property type="match status" value="1"/>
</dbReference>
<dbReference type="Proteomes" id="UP001212411">
    <property type="component" value="Chromosome 3"/>
</dbReference>